<sequence>MRYLFFALALYSVMGFAQQTAQNLFSHYQSALYQIRIIELGSGNKSSIGSGFQINDSGVLVTNYHVVSKYVYFPEKYRIEYLAADGTVGELSLVNIDVVNDLALVQVQSDNKSTDFFSLSAQLPEQGSSIYSLGNPHDLGMIVVPGTFNGIKKNSFYQRIHFTGSINPGMSGGPVVNPEGEVVGVNVATAGNQIGFLVPLTKIRALISMNDFTPISANEYKRVIATQLMDNQQRLFERLEHEEWKLNELGGAKIPTLTGPLLSCWGDSNSADQEALYLSVENRCSLDEEIFLHGGLRTGGIEIEFEWLESDEFGAHRFYDFFSGSISGASAGNHAGKNDVSNYQCKQDIVANNHDVKTKSILCLRAYKEFPHLYDVLYIGATLNHESQGLISHFTLAGVSQGSAMRFTKQFVGAIAWQ</sequence>
<feature type="signal peptide" evidence="1">
    <location>
        <begin position="1"/>
        <end position="17"/>
    </location>
</feature>
<dbReference type="GO" id="GO:0004252">
    <property type="term" value="F:serine-type endopeptidase activity"/>
    <property type="evidence" value="ECO:0007669"/>
    <property type="project" value="InterPro"/>
</dbReference>
<protein>
    <submittedName>
        <fullName evidence="2">Serine protease</fullName>
    </submittedName>
</protein>
<feature type="chain" id="PRO_5043977277" evidence="1">
    <location>
        <begin position="18"/>
        <end position="418"/>
    </location>
</feature>
<dbReference type="RefSeq" id="WP_007987002.1">
    <property type="nucleotide sequence ID" value="NZ_BAEM01000026.1"/>
</dbReference>
<keyword evidence="2" id="KW-0378">Hydrolase</keyword>
<dbReference type="EMBL" id="BAEM01000026">
    <property type="protein sequence ID" value="GAC09693.1"/>
    <property type="molecule type" value="Genomic_DNA"/>
</dbReference>
<dbReference type="Pfam" id="PF13365">
    <property type="entry name" value="Trypsin_2"/>
    <property type="match status" value="1"/>
</dbReference>
<dbReference type="Gene3D" id="2.40.10.120">
    <property type="match status" value="1"/>
</dbReference>
<reference evidence="2 3" key="1">
    <citation type="journal article" date="2017" name="Antonie Van Leeuwenhoek">
        <title>Rhizobium rhizosphaerae sp. nov., a novel species isolated from rice rhizosphere.</title>
        <authorList>
            <person name="Zhao J.J."/>
            <person name="Zhang J."/>
            <person name="Zhang R.J."/>
            <person name="Zhang C.W."/>
            <person name="Yin H.Q."/>
            <person name="Zhang X.X."/>
        </authorList>
    </citation>
    <scope>NUCLEOTIDE SEQUENCE [LARGE SCALE GENOMIC DNA]</scope>
    <source>
        <strain evidence="2 3">S18K6</strain>
    </source>
</reference>
<evidence type="ECO:0000256" key="1">
    <source>
        <dbReference type="SAM" id="SignalP"/>
    </source>
</evidence>
<dbReference type="Proteomes" id="UP000006320">
    <property type="component" value="Unassembled WGS sequence"/>
</dbReference>
<evidence type="ECO:0000313" key="3">
    <source>
        <dbReference type="Proteomes" id="UP000006320"/>
    </source>
</evidence>
<accession>A0AAV3UYG6</accession>
<comment type="caution">
    <text evidence="2">The sequence shown here is derived from an EMBL/GenBank/DDBJ whole genome shotgun (WGS) entry which is preliminary data.</text>
</comment>
<keyword evidence="1" id="KW-0732">Signal</keyword>
<dbReference type="PRINTS" id="PR00834">
    <property type="entry name" value="PROTEASES2C"/>
</dbReference>
<proteinExistence type="predicted"/>
<dbReference type="InterPro" id="IPR001940">
    <property type="entry name" value="Peptidase_S1C"/>
</dbReference>
<organism evidence="2 3">
    <name type="scientific">Paraglaciecola chathamensis S18K6</name>
    <dbReference type="NCBI Taxonomy" id="1127672"/>
    <lineage>
        <taxon>Bacteria</taxon>
        <taxon>Pseudomonadati</taxon>
        <taxon>Pseudomonadota</taxon>
        <taxon>Gammaproteobacteria</taxon>
        <taxon>Alteromonadales</taxon>
        <taxon>Alteromonadaceae</taxon>
        <taxon>Paraglaciecola</taxon>
    </lineage>
</organism>
<dbReference type="GO" id="GO:0006508">
    <property type="term" value="P:proteolysis"/>
    <property type="evidence" value="ECO:0007669"/>
    <property type="project" value="UniProtKB-KW"/>
</dbReference>
<gene>
    <name evidence="2" type="ORF">GCHA_1742</name>
</gene>
<dbReference type="SUPFAM" id="SSF50494">
    <property type="entry name" value="Trypsin-like serine proteases"/>
    <property type="match status" value="1"/>
</dbReference>
<name>A0AAV3UYG6_9ALTE</name>
<dbReference type="PANTHER" id="PTHR22939">
    <property type="entry name" value="SERINE PROTEASE FAMILY S1C HTRA-RELATED"/>
    <property type="match status" value="1"/>
</dbReference>
<evidence type="ECO:0000313" key="2">
    <source>
        <dbReference type="EMBL" id="GAC09693.1"/>
    </source>
</evidence>
<keyword evidence="2" id="KW-0645">Protease</keyword>
<dbReference type="InterPro" id="IPR009003">
    <property type="entry name" value="Peptidase_S1_PA"/>
</dbReference>
<dbReference type="AlphaFoldDB" id="A0AAV3UYG6"/>
<dbReference type="PANTHER" id="PTHR22939:SF129">
    <property type="entry name" value="SERINE PROTEASE HTRA2, MITOCHONDRIAL"/>
    <property type="match status" value="1"/>
</dbReference>